<dbReference type="OrthoDB" id="308642at2"/>
<feature type="domain" description="HTH lacI-type" evidence="4">
    <location>
        <begin position="3"/>
        <end position="57"/>
    </location>
</feature>
<dbReference type="InterPro" id="IPR010982">
    <property type="entry name" value="Lambda_DNA-bd_dom_sf"/>
</dbReference>
<dbReference type="GO" id="GO:0000976">
    <property type="term" value="F:transcription cis-regulatory region binding"/>
    <property type="evidence" value="ECO:0007669"/>
    <property type="project" value="TreeGrafter"/>
</dbReference>
<evidence type="ECO:0000256" key="2">
    <source>
        <dbReference type="ARBA" id="ARBA00023125"/>
    </source>
</evidence>
<evidence type="ECO:0000313" key="5">
    <source>
        <dbReference type="EMBL" id="PTV94720.1"/>
    </source>
</evidence>
<dbReference type="PANTHER" id="PTHR30146:SF109">
    <property type="entry name" value="HTH-TYPE TRANSCRIPTIONAL REGULATOR GALS"/>
    <property type="match status" value="1"/>
</dbReference>
<keyword evidence="2" id="KW-0238">DNA-binding</keyword>
<dbReference type="SMART" id="SM00354">
    <property type="entry name" value="HTH_LACI"/>
    <property type="match status" value="1"/>
</dbReference>
<comment type="caution">
    <text evidence="5">The sequence shown here is derived from an EMBL/GenBank/DDBJ whole genome shotgun (WGS) entry which is preliminary data.</text>
</comment>
<dbReference type="PANTHER" id="PTHR30146">
    <property type="entry name" value="LACI-RELATED TRANSCRIPTIONAL REPRESSOR"/>
    <property type="match status" value="1"/>
</dbReference>
<reference evidence="5 6" key="1">
    <citation type="submission" date="2018-04" db="EMBL/GenBank/DDBJ databases">
        <title>Subsurface microbial communities from deep shales in Ohio and West Virginia, USA.</title>
        <authorList>
            <person name="Wrighton K."/>
        </authorList>
    </citation>
    <scope>NUCLEOTIDE SEQUENCE [LARGE SCALE GENOMIC DNA]</scope>
    <source>
        <strain evidence="5 6">WC1</strain>
    </source>
</reference>
<keyword evidence="1" id="KW-0805">Transcription regulation</keyword>
<sequence>MQITLKDIARMADVAESTVSRALNDKPGVGRETKLKILKIAKENNYRPNQLARGLAAKKTNMIAVILAEMDSPGNIEIVKSIEKAADEKGYQIILCNTNNQEDKEESYLSLLESNQVDGAIFIGGKLVGSHLLRASFSQDNRIVLVNRLAEENFFTSVLTDYSQGIYQAVEHLVEENFKKIALVCGSRDDLIEEEKISGYKNALRDSGLDLNQELIFSTANDRQAGYNVFLEIIEGDVIPDAFISTRELTTIGLVEAIKMGGYFIPDDFAVVGYGDNILTSVIDPPLTVLSEPVEELGKSSLEFLLKLINDNLDSQQIKVLTPELIIRESSISKYN</sequence>
<dbReference type="InterPro" id="IPR028082">
    <property type="entry name" value="Peripla_BP_I"/>
</dbReference>
<dbReference type="Pfam" id="PF00532">
    <property type="entry name" value="Peripla_BP_1"/>
    <property type="match status" value="1"/>
</dbReference>
<gene>
    <name evidence="5" type="ORF">C8C76_13123</name>
</gene>
<dbReference type="Proteomes" id="UP000244089">
    <property type="component" value="Unassembled WGS sequence"/>
</dbReference>
<dbReference type="CDD" id="cd06267">
    <property type="entry name" value="PBP1_LacI_sugar_binding-like"/>
    <property type="match status" value="1"/>
</dbReference>
<dbReference type="Gene3D" id="3.40.50.2300">
    <property type="match status" value="2"/>
</dbReference>
<dbReference type="RefSeq" id="WP_108141735.1">
    <property type="nucleotide sequence ID" value="NZ_QAXS01000031.1"/>
</dbReference>
<organism evidence="5 6">
    <name type="scientific">Halanaerobium saccharolyticum</name>
    <dbReference type="NCBI Taxonomy" id="43595"/>
    <lineage>
        <taxon>Bacteria</taxon>
        <taxon>Bacillati</taxon>
        <taxon>Bacillota</taxon>
        <taxon>Clostridia</taxon>
        <taxon>Halanaerobiales</taxon>
        <taxon>Halanaerobiaceae</taxon>
        <taxon>Halanaerobium</taxon>
    </lineage>
</organism>
<accession>A0A2T5RH18</accession>
<name>A0A2T5RH18_9FIRM</name>
<evidence type="ECO:0000256" key="1">
    <source>
        <dbReference type="ARBA" id="ARBA00023015"/>
    </source>
</evidence>
<dbReference type="PROSITE" id="PS50932">
    <property type="entry name" value="HTH_LACI_2"/>
    <property type="match status" value="1"/>
</dbReference>
<dbReference type="InterPro" id="IPR000843">
    <property type="entry name" value="HTH_LacI"/>
</dbReference>
<dbReference type="SUPFAM" id="SSF47413">
    <property type="entry name" value="lambda repressor-like DNA-binding domains"/>
    <property type="match status" value="1"/>
</dbReference>
<evidence type="ECO:0000313" key="6">
    <source>
        <dbReference type="Proteomes" id="UP000244089"/>
    </source>
</evidence>
<dbReference type="Pfam" id="PF00356">
    <property type="entry name" value="LacI"/>
    <property type="match status" value="1"/>
</dbReference>
<dbReference type="InterPro" id="IPR001761">
    <property type="entry name" value="Peripla_BP/Lac1_sug-bd_dom"/>
</dbReference>
<keyword evidence="3" id="KW-0804">Transcription</keyword>
<evidence type="ECO:0000256" key="3">
    <source>
        <dbReference type="ARBA" id="ARBA00023163"/>
    </source>
</evidence>
<protein>
    <submittedName>
        <fullName evidence="5">LacI family transcriptional regulator</fullName>
    </submittedName>
</protein>
<proteinExistence type="predicted"/>
<dbReference type="Gene3D" id="1.10.260.40">
    <property type="entry name" value="lambda repressor-like DNA-binding domains"/>
    <property type="match status" value="1"/>
</dbReference>
<dbReference type="SUPFAM" id="SSF53822">
    <property type="entry name" value="Periplasmic binding protein-like I"/>
    <property type="match status" value="1"/>
</dbReference>
<dbReference type="CDD" id="cd01392">
    <property type="entry name" value="HTH_LacI"/>
    <property type="match status" value="1"/>
</dbReference>
<dbReference type="AlphaFoldDB" id="A0A2T5RH18"/>
<evidence type="ECO:0000259" key="4">
    <source>
        <dbReference type="PROSITE" id="PS50932"/>
    </source>
</evidence>
<dbReference type="EMBL" id="QAXS01000031">
    <property type="protein sequence ID" value="PTV94720.1"/>
    <property type="molecule type" value="Genomic_DNA"/>
</dbReference>
<dbReference type="GO" id="GO:0003700">
    <property type="term" value="F:DNA-binding transcription factor activity"/>
    <property type="evidence" value="ECO:0007669"/>
    <property type="project" value="TreeGrafter"/>
</dbReference>